<dbReference type="GO" id="GO:0019305">
    <property type="term" value="P:dTDP-rhamnose biosynthetic process"/>
    <property type="evidence" value="ECO:0007669"/>
    <property type="project" value="TreeGrafter"/>
</dbReference>
<accession>A0A9X4RME4</accession>
<comment type="caution">
    <text evidence="8">The sequence shown here is derived from an EMBL/GenBank/DDBJ whole genome shotgun (WGS) entry which is preliminary data.</text>
</comment>
<comment type="pathway">
    <text evidence="1 6">Carbohydrate biosynthesis; dTDP-L-rhamnose biosynthesis.</text>
</comment>
<evidence type="ECO:0000256" key="1">
    <source>
        <dbReference type="ARBA" id="ARBA00004781"/>
    </source>
</evidence>
<dbReference type="Pfam" id="PF04321">
    <property type="entry name" value="RmlD_sub_bind"/>
    <property type="match status" value="1"/>
</dbReference>
<keyword evidence="6 8" id="KW-0560">Oxidoreductase</keyword>
<reference evidence="8" key="1">
    <citation type="journal article" date="2022" name="bioRxiv">
        <title>Thiovibrio frasassiensisgen. nov., sp. nov., an autotrophic, elemental sulfur disproportionating bacterium isolated from sulfidic karst sediment, and proposal of Thiovibrionaceae fam. nov.</title>
        <authorList>
            <person name="Aronson H."/>
            <person name="Thomas C."/>
            <person name="Bhattacharyya M."/>
            <person name="Eckstein S."/>
            <person name="Jensen S."/>
            <person name="Barco R."/>
            <person name="Macalady J."/>
            <person name="Amend J."/>
        </authorList>
    </citation>
    <scope>NUCLEOTIDE SEQUENCE</scope>
    <source>
        <strain evidence="8">RS19-109</strain>
    </source>
</reference>
<dbReference type="EMBL" id="JAPHEH010000001">
    <property type="protein sequence ID" value="MDG4476285.1"/>
    <property type="molecule type" value="Genomic_DNA"/>
</dbReference>
<evidence type="ECO:0000256" key="6">
    <source>
        <dbReference type="RuleBase" id="RU364082"/>
    </source>
</evidence>
<keyword evidence="6" id="KW-0521">NADP</keyword>
<evidence type="ECO:0000313" key="8">
    <source>
        <dbReference type="EMBL" id="MDG4476285.1"/>
    </source>
</evidence>
<dbReference type="NCBIfam" id="TIGR01214">
    <property type="entry name" value="rmlD"/>
    <property type="match status" value="1"/>
</dbReference>
<evidence type="ECO:0000313" key="9">
    <source>
        <dbReference type="Proteomes" id="UP001154240"/>
    </source>
</evidence>
<dbReference type="GO" id="GO:0008831">
    <property type="term" value="F:dTDP-4-dehydrorhamnose reductase activity"/>
    <property type="evidence" value="ECO:0007669"/>
    <property type="project" value="UniProtKB-EC"/>
</dbReference>
<organism evidence="8 9">
    <name type="scientific">Thiovibrio frasassiensis</name>
    <dbReference type="NCBI Taxonomy" id="2984131"/>
    <lineage>
        <taxon>Bacteria</taxon>
        <taxon>Pseudomonadati</taxon>
        <taxon>Thermodesulfobacteriota</taxon>
        <taxon>Desulfobulbia</taxon>
        <taxon>Desulfobulbales</taxon>
        <taxon>Thiovibrionaceae</taxon>
        <taxon>Thiovibrio</taxon>
    </lineage>
</organism>
<comment type="catalytic activity">
    <reaction evidence="5">
        <text>dTDP-beta-L-rhamnose + NADP(+) = dTDP-4-dehydro-beta-L-rhamnose + NADPH + H(+)</text>
        <dbReference type="Rhea" id="RHEA:21796"/>
        <dbReference type="ChEBI" id="CHEBI:15378"/>
        <dbReference type="ChEBI" id="CHEBI:57510"/>
        <dbReference type="ChEBI" id="CHEBI:57783"/>
        <dbReference type="ChEBI" id="CHEBI:58349"/>
        <dbReference type="ChEBI" id="CHEBI:62830"/>
        <dbReference type="EC" id="1.1.1.133"/>
    </reaction>
</comment>
<protein>
    <recommendedName>
        <fullName evidence="4 6">dTDP-4-dehydrorhamnose reductase</fullName>
        <ecNumber evidence="3 6">1.1.1.133</ecNumber>
    </recommendedName>
</protein>
<dbReference type="InterPro" id="IPR029903">
    <property type="entry name" value="RmlD-like-bd"/>
</dbReference>
<sequence>MRVLLVGGSGQLGRELQHCKPADMELQALGSSVMDLREQEEVTARVNGFQPQVVINAAAYTAVDRAESEREAAFAVNGLGAANLAQAARTVGAYCLQVSTDFVFDGEQSRPYLPMDRTNPLGVYGASKLAGEQLALAAYPEGVAIVRTAWLYSVFGNNFVTTMLWLMAERESLGVVADQVGTPTWGRGLAEALWQMCRAQPKGIHHWTDAGVASWYDFAVAIQEEGFGCGLLAREIPIRPITTAEYPTPARRPAYSVLDKSETWAALGITPSHWRVALRQMLLEYKENRGA</sequence>
<reference evidence="8" key="2">
    <citation type="submission" date="2022-10" db="EMBL/GenBank/DDBJ databases">
        <authorList>
            <person name="Aronson H.S."/>
        </authorList>
    </citation>
    <scope>NUCLEOTIDE SEQUENCE</scope>
    <source>
        <strain evidence="8">RS19-109</strain>
    </source>
</reference>
<evidence type="ECO:0000259" key="7">
    <source>
        <dbReference type="Pfam" id="PF04321"/>
    </source>
</evidence>
<evidence type="ECO:0000256" key="2">
    <source>
        <dbReference type="ARBA" id="ARBA00010944"/>
    </source>
</evidence>
<dbReference type="PANTHER" id="PTHR10491:SF4">
    <property type="entry name" value="METHIONINE ADENOSYLTRANSFERASE 2 SUBUNIT BETA"/>
    <property type="match status" value="1"/>
</dbReference>
<dbReference type="Proteomes" id="UP001154240">
    <property type="component" value="Unassembled WGS sequence"/>
</dbReference>
<dbReference type="SUPFAM" id="SSF51735">
    <property type="entry name" value="NAD(P)-binding Rossmann-fold domains"/>
    <property type="match status" value="1"/>
</dbReference>
<comment type="similarity">
    <text evidence="2 6">Belongs to the dTDP-4-dehydrorhamnose reductase family.</text>
</comment>
<dbReference type="CDD" id="cd05254">
    <property type="entry name" value="dTDP_HR_like_SDR_e"/>
    <property type="match status" value="1"/>
</dbReference>
<feature type="domain" description="RmlD-like substrate binding" evidence="7">
    <location>
        <begin position="1"/>
        <end position="285"/>
    </location>
</feature>
<dbReference type="InterPro" id="IPR036291">
    <property type="entry name" value="NAD(P)-bd_dom_sf"/>
</dbReference>
<evidence type="ECO:0000256" key="5">
    <source>
        <dbReference type="ARBA" id="ARBA00048200"/>
    </source>
</evidence>
<keyword evidence="9" id="KW-1185">Reference proteome</keyword>
<dbReference type="AlphaFoldDB" id="A0A9X4RME4"/>
<dbReference type="Gene3D" id="3.40.50.720">
    <property type="entry name" value="NAD(P)-binding Rossmann-like Domain"/>
    <property type="match status" value="1"/>
</dbReference>
<dbReference type="Gene3D" id="3.90.25.10">
    <property type="entry name" value="UDP-galactose 4-epimerase, domain 1"/>
    <property type="match status" value="1"/>
</dbReference>
<name>A0A9X4RME4_9BACT</name>
<comment type="function">
    <text evidence="6">Catalyzes the reduction of dTDP-6-deoxy-L-lyxo-4-hexulose to yield dTDP-L-rhamnose.</text>
</comment>
<proteinExistence type="inferred from homology"/>
<gene>
    <name evidence="8" type="primary">rfbD</name>
    <name evidence="8" type="ORF">OLX77_08965</name>
</gene>
<dbReference type="EC" id="1.1.1.133" evidence="3 6"/>
<dbReference type="InterPro" id="IPR005913">
    <property type="entry name" value="dTDP_dehydrorham_reduct"/>
</dbReference>
<evidence type="ECO:0000256" key="3">
    <source>
        <dbReference type="ARBA" id="ARBA00012929"/>
    </source>
</evidence>
<evidence type="ECO:0000256" key="4">
    <source>
        <dbReference type="ARBA" id="ARBA00017099"/>
    </source>
</evidence>
<dbReference type="RefSeq" id="WP_307633255.1">
    <property type="nucleotide sequence ID" value="NZ_JAPHEH010000001.1"/>
</dbReference>
<dbReference type="PANTHER" id="PTHR10491">
    <property type="entry name" value="DTDP-4-DEHYDRORHAMNOSE REDUCTASE"/>
    <property type="match status" value="1"/>
</dbReference>
<dbReference type="GO" id="GO:0005829">
    <property type="term" value="C:cytosol"/>
    <property type="evidence" value="ECO:0007669"/>
    <property type="project" value="TreeGrafter"/>
</dbReference>